<feature type="compositionally biased region" description="Acidic residues" evidence="1">
    <location>
        <begin position="358"/>
        <end position="367"/>
    </location>
</feature>
<accession>A0A0C9VRF7</accession>
<sequence length="396" mass="43402">MGCDYFCSSALTWLENKCINFLWTPLKKCAKWCYSLADIFLAEFPEYPLPDDKGVTLSLEDFRKNKFVRWFYNNAARRAAGITPNDDHHIQPSGTATEQTQHPKKQHPKGLAALGIYEQAHTARAIYGDDHKDTINNLASIRRAAKGQDHTAHAGIWNTILSEEWGKAEEGVKAHYEELGLTEKEQLEGPPNAAQLRSNQQRVLGALRNGLQELIGFEHGQIGDALIHVQLAYSNEDQVSSYSFLARPEASKTRAQELTTMADYNSQFSPKPDSKAVNPSATTLNIDNAPIVDKGLADEQTPATETVAGITVLPSKHGKKHKHDDATANNVGHTPLHKWTHSSTAATDASSSMAAAVLEEDNQDNILEESNSGKVSKQGRGIGQGGRGSRGQKAQQ</sequence>
<dbReference type="HOGENOM" id="CLU_696706_0_0_1"/>
<feature type="compositionally biased region" description="Low complexity" evidence="1">
    <location>
        <begin position="342"/>
        <end position="356"/>
    </location>
</feature>
<feature type="compositionally biased region" description="Gly residues" evidence="1">
    <location>
        <begin position="380"/>
        <end position="389"/>
    </location>
</feature>
<dbReference type="Proteomes" id="UP000054279">
    <property type="component" value="Unassembled WGS sequence"/>
</dbReference>
<feature type="region of interest" description="Disordered" evidence="1">
    <location>
        <begin position="311"/>
        <end position="396"/>
    </location>
</feature>
<dbReference type="AlphaFoldDB" id="A0A0C9VRF7"/>
<name>A0A0C9VRF7_SPHS4</name>
<dbReference type="EMBL" id="KN837140">
    <property type="protein sequence ID" value="KIJ40885.1"/>
    <property type="molecule type" value="Genomic_DNA"/>
</dbReference>
<evidence type="ECO:0000256" key="1">
    <source>
        <dbReference type="SAM" id="MobiDB-lite"/>
    </source>
</evidence>
<proteinExistence type="predicted"/>
<feature type="region of interest" description="Disordered" evidence="1">
    <location>
        <begin position="82"/>
        <end position="106"/>
    </location>
</feature>
<evidence type="ECO:0000313" key="2">
    <source>
        <dbReference type="EMBL" id="KIJ40885.1"/>
    </source>
</evidence>
<protein>
    <submittedName>
        <fullName evidence="2">Uncharacterized protein</fullName>
    </submittedName>
</protein>
<organism evidence="2 3">
    <name type="scientific">Sphaerobolus stellatus (strain SS14)</name>
    <dbReference type="NCBI Taxonomy" id="990650"/>
    <lineage>
        <taxon>Eukaryota</taxon>
        <taxon>Fungi</taxon>
        <taxon>Dikarya</taxon>
        <taxon>Basidiomycota</taxon>
        <taxon>Agaricomycotina</taxon>
        <taxon>Agaricomycetes</taxon>
        <taxon>Phallomycetidae</taxon>
        <taxon>Geastrales</taxon>
        <taxon>Sphaerobolaceae</taxon>
        <taxon>Sphaerobolus</taxon>
    </lineage>
</organism>
<evidence type="ECO:0000313" key="3">
    <source>
        <dbReference type="Proteomes" id="UP000054279"/>
    </source>
</evidence>
<gene>
    <name evidence="2" type="ORF">M422DRAFT_48914</name>
</gene>
<keyword evidence="3" id="KW-1185">Reference proteome</keyword>
<reference evidence="2 3" key="1">
    <citation type="submission" date="2014-06" db="EMBL/GenBank/DDBJ databases">
        <title>Evolutionary Origins and Diversification of the Mycorrhizal Mutualists.</title>
        <authorList>
            <consortium name="DOE Joint Genome Institute"/>
            <consortium name="Mycorrhizal Genomics Consortium"/>
            <person name="Kohler A."/>
            <person name="Kuo A."/>
            <person name="Nagy L.G."/>
            <person name="Floudas D."/>
            <person name="Copeland A."/>
            <person name="Barry K.W."/>
            <person name="Cichocki N."/>
            <person name="Veneault-Fourrey C."/>
            <person name="LaButti K."/>
            <person name="Lindquist E.A."/>
            <person name="Lipzen A."/>
            <person name="Lundell T."/>
            <person name="Morin E."/>
            <person name="Murat C."/>
            <person name="Riley R."/>
            <person name="Ohm R."/>
            <person name="Sun H."/>
            <person name="Tunlid A."/>
            <person name="Henrissat B."/>
            <person name="Grigoriev I.V."/>
            <person name="Hibbett D.S."/>
            <person name="Martin F."/>
        </authorList>
    </citation>
    <scope>NUCLEOTIDE SEQUENCE [LARGE SCALE GENOMIC DNA]</scope>
    <source>
        <strain evidence="2 3">SS14</strain>
    </source>
</reference>